<feature type="zinc finger region" description="C4-type" evidence="4">
    <location>
        <begin position="340"/>
        <end position="357"/>
    </location>
</feature>
<dbReference type="Gene3D" id="3.40.50.410">
    <property type="entry name" value="von Willebrand factor, type A domain"/>
    <property type="match status" value="1"/>
</dbReference>
<dbReference type="NCBIfam" id="TIGR00622">
    <property type="entry name" value="ssl1"/>
    <property type="match status" value="1"/>
</dbReference>
<evidence type="ECO:0000313" key="8">
    <source>
        <dbReference type="Proteomes" id="UP000199069"/>
    </source>
</evidence>
<dbReference type="InterPro" id="IPR013083">
    <property type="entry name" value="Znf_RING/FYVE/PHD"/>
</dbReference>
<dbReference type="OMA" id="INWVEVP"/>
<keyword evidence="2 3" id="KW-0862">Zinc</keyword>
<sequence length="451" mass="49588">MSRKRMERDFIAADDEPVSGEELGEGDESDLENDYSSDEGLGRMRGSRGARGGAGVNGKGVSTRSASSRDKGKGKAWEGQFERTWDMVQEDERGTLEGAVSDMLLTSKSRRVLRDTASIQRGIIRHVYLVIDLSSAMLVRDFKATWLDLTLQYAQDFVNEFFQQNPIGNPADHLKVLQNKKKLEARGSPSLQNVLQLAKTGLSHLPPHGSREVIVILGSLTTTDPTNIHQTIAETEAERIRVNIIGLSADMKICRDICEQTNGVYRVARDDLAFRDLLFEFVLPPPTFAPSKSHVLGGPSPAAPTSSADLMQMGFPGLISSTFPGVCSCHGKLKTTGYSCPRCKARLCDVPTECRVCGLTVVNAPQLARSYRHLFPVTNYERVMQTSDDNSPSCFSCAFPFTTLAHAVQSAQLGYLSPLGRYRCPKCMHHFCLECDKLVHDALGFCPGCCE</sequence>
<evidence type="ECO:0000256" key="5">
    <source>
        <dbReference type="SAM" id="MobiDB-lite"/>
    </source>
</evidence>
<dbReference type="Pfam" id="PF07975">
    <property type="entry name" value="C1_4"/>
    <property type="match status" value="1"/>
</dbReference>
<dbReference type="PANTHER" id="PTHR12695:SF2">
    <property type="entry name" value="GENERAL TRANSCRIPTION FACTOR IIH SUBUNIT 2-RELATED"/>
    <property type="match status" value="1"/>
</dbReference>
<comment type="subcellular location">
    <subcellularLocation>
        <location evidence="3">Nucleus</location>
    </subcellularLocation>
</comment>
<dbReference type="InterPro" id="IPR007198">
    <property type="entry name" value="Ssl1-like"/>
</dbReference>
<dbReference type="InterPro" id="IPR036465">
    <property type="entry name" value="vWFA_dom_sf"/>
</dbReference>
<accession>A0A0K3CB55</accession>
<protein>
    <recommendedName>
        <fullName evidence="3">General transcription and DNA repair factor IIH</fullName>
    </recommendedName>
</protein>
<dbReference type="Proteomes" id="UP000199069">
    <property type="component" value="Unassembled WGS sequence"/>
</dbReference>
<dbReference type="SUPFAM" id="SSF57889">
    <property type="entry name" value="Cysteine-rich domain"/>
    <property type="match status" value="1"/>
</dbReference>
<organism evidence="7 8">
    <name type="scientific">Rhodotorula toruloides</name>
    <name type="common">Yeast</name>
    <name type="synonym">Rhodosporidium toruloides</name>
    <dbReference type="NCBI Taxonomy" id="5286"/>
    <lineage>
        <taxon>Eukaryota</taxon>
        <taxon>Fungi</taxon>
        <taxon>Dikarya</taxon>
        <taxon>Basidiomycota</taxon>
        <taxon>Pucciniomycotina</taxon>
        <taxon>Microbotryomycetes</taxon>
        <taxon>Sporidiobolales</taxon>
        <taxon>Sporidiobolaceae</taxon>
        <taxon>Rhodotorula</taxon>
    </lineage>
</organism>
<evidence type="ECO:0000256" key="2">
    <source>
        <dbReference type="ARBA" id="ARBA00022833"/>
    </source>
</evidence>
<dbReference type="GO" id="GO:0000439">
    <property type="term" value="C:transcription factor TFIIH core complex"/>
    <property type="evidence" value="ECO:0007669"/>
    <property type="project" value="UniProtKB-UniRule"/>
</dbReference>
<keyword evidence="3" id="KW-0805">Transcription regulation</keyword>
<dbReference type="InterPro" id="IPR012170">
    <property type="entry name" value="TFIIH_SSL1/p44"/>
</dbReference>
<dbReference type="Gene3D" id="3.30.40.10">
    <property type="entry name" value="Zinc/RING finger domain, C3HC4 (zinc finger)"/>
    <property type="match status" value="1"/>
</dbReference>
<comment type="similarity">
    <text evidence="3">Belongs to the GTF2H2 family.</text>
</comment>
<evidence type="ECO:0000256" key="3">
    <source>
        <dbReference type="PIRNR" id="PIRNR015919"/>
    </source>
</evidence>
<dbReference type="GO" id="GO:0005675">
    <property type="term" value="C:transcription factor TFIIH holo complex"/>
    <property type="evidence" value="ECO:0007669"/>
    <property type="project" value="UniProtKB-UniRule"/>
</dbReference>
<dbReference type="InterPro" id="IPR004595">
    <property type="entry name" value="TFIIH_C1-like_dom"/>
</dbReference>
<dbReference type="GO" id="GO:0008270">
    <property type="term" value="F:zinc ion binding"/>
    <property type="evidence" value="ECO:0007669"/>
    <property type="project" value="UniProtKB-UniRule"/>
</dbReference>
<dbReference type="EMBL" id="CWKI01000003">
    <property type="protein sequence ID" value="CTR05862.1"/>
    <property type="molecule type" value="Genomic_DNA"/>
</dbReference>
<dbReference type="InterPro" id="IPR046349">
    <property type="entry name" value="C1-like_sf"/>
</dbReference>
<gene>
    <name evidence="7" type="primary">FGENESH: predicted gene_3.174</name>
    <name evidence="7" type="ORF">BN2166_0017230</name>
</gene>
<comment type="function">
    <text evidence="3">Component of the general transcription and DNA repair factor IIH (TFIIH) core complex, which is involved in general and transcription-coupled nucleotide excision repair (NER) of damaged DNA and, when complexed to TFIIK, in RNA transcription by RNA polymerase II.</text>
</comment>
<evidence type="ECO:0000256" key="4">
    <source>
        <dbReference type="PIRSR" id="PIRSR015919-1"/>
    </source>
</evidence>
<evidence type="ECO:0000259" key="6">
    <source>
        <dbReference type="SMART" id="SM01047"/>
    </source>
</evidence>
<keyword evidence="3" id="KW-0804">Transcription</keyword>
<feature type="compositionally biased region" description="Basic and acidic residues" evidence="5">
    <location>
        <begin position="67"/>
        <end position="77"/>
    </location>
</feature>
<dbReference type="Pfam" id="PF04056">
    <property type="entry name" value="Ssl1"/>
    <property type="match status" value="1"/>
</dbReference>
<dbReference type="STRING" id="5286.A0A0K3CB55"/>
<feature type="domain" description="TFIIH C1-like" evidence="6">
    <location>
        <begin position="393"/>
        <end position="451"/>
    </location>
</feature>
<feature type="compositionally biased region" description="Gly residues" evidence="5">
    <location>
        <begin position="49"/>
        <end position="58"/>
    </location>
</feature>
<dbReference type="GO" id="GO:0006289">
    <property type="term" value="P:nucleotide-excision repair"/>
    <property type="evidence" value="ECO:0007669"/>
    <property type="project" value="UniProtKB-UniRule"/>
</dbReference>
<dbReference type="PANTHER" id="PTHR12695">
    <property type="entry name" value="GENERAL TRANSCRIPTION FACTOR IIH SUBUNIT 2"/>
    <property type="match status" value="1"/>
</dbReference>
<dbReference type="GO" id="GO:0006357">
    <property type="term" value="P:regulation of transcription by RNA polymerase II"/>
    <property type="evidence" value="ECO:0007669"/>
    <property type="project" value="UniProtKB-UniRule"/>
</dbReference>
<proteinExistence type="inferred from homology"/>
<dbReference type="SMART" id="SM01047">
    <property type="entry name" value="C1_4"/>
    <property type="match status" value="1"/>
</dbReference>
<keyword evidence="3" id="KW-0539">Nucleus</keyword>
<dbReference type="PIRSF" id="PIRSF015919">
    <property type="entry name" value="TFIIH_SSL1"/>
    <property type="match status" value="1"/>
</dbReference>
<dbReference type="GO" id="GO:0006351">
    <property type="term" value="P:DNA-templated transcription"/>
    <property type="evidence" value="ECO:0007669"/>
    <property type="project" value="InterPro"/>
</dbReference>
<dbReference type="SUPFAM" id="SSF53300">
    <property type="entry name" value="vWA-like"/>
    <property type="match status" value="1"/>
</dbReference>
<name>A0A0K3CB55_RHOTO</name>
<evidence type="ECO:0000313" key="7">
    <source>
        <dbReference type="EMBL" id="CTR05862.1"/>
    </source>
</evidence>
<dbReference type="AlphaFoldDB" id="A0A0K3CB55"/>
<feature type="region of interest" description="Disordered" evidence="5">
    <location>
        <begin position="1"/>
        <end position="77"/>
    </location>
</feature>
<keyword evidence="1 3" id="KW-0479">Metal-binding</keyword>
<feature type="compositionally biased region" description="Basic and acidic residues" evidence="5">
    <location>
        <begin position="1"/>
        <end position="11"/>
    </location>
</feature>
<feature type="compositionally biased region" description="Acidic residues" evidence="5">
    <location>
        <begin position="12"/>
        <end position="37"/>
    </location>
</feature>
<reference evidence="7 8" key="1">
    <citation type="submission" date="2015-07" db="EMBL/GenBank/DDBJ databases">
        <authorList>
            <person name="Cajimat M.N.B."/>
            <person name="Milazzo M.L."/>
            <person name="Fulhorst C.F."/>
        </authorList>
    </citation>
    <scope>NUCLEOTIDE SEQUENCE [LARGE SCALE GENOMIC DNA]</scope>
    <source>
        <strain evidence="7">Single colony</strain>
    </source>
</reference>
<keyword evidence="8" id="KW-1185">Reference proteome</keyword>
<evidence type="ECO:0000256" key="1">
    <source>
        <dbReference type="ARBA" id="ARBA00022723"/>
    </source>
</evidence>